<dbReference type="GO" id="GO:0005987">
    <property type="term" value="P:sucrose catabolic process"/>
    <property type="evidence" value="ECO:0007669"/>
    <property type="project" value="TreeGrafter"/>
</dbReference>
<dbReference type="Gene3D" id="2.115.10.20">
    <property type="entry name" value="Glycosyl hydrolase domain, family 43"/>
    <property type="match status" value="1"/>
</dbReference>
<feature type="domain" description="Glycosyl hydrolase family 32 C-terminal" evidence="6">
    <location>
        <begin position="379"/>
        <end position="501"/>
    </location>
</feature>
<dbReference type="STRING" id="44251.PDUR_26125"/>
<sequence length="513" mass="58815">MRMSVKFISKKVKGVLYAVLVGLLFTFGFVGSKEAFADSELNRPEYHITPQAEWMNDVQRPLYINGQHHLYYLYNDDFSWGGNGTEWAHAVSTDLVHWERKPVAIEKYKTPYGDPWTGSTVIDENNTAGFGNNAVIALVTMPFEGQSTHLWYSTDGGNSFKHYNIVQHNPTGSADFRDPKIIWHEPTKKWVMLLAERDKVGIYTSSNLKDWEYASSFVRQDIGIVECPDLFQLNVDDNSDTKKWVLMVGGNGFNYGVTTGSSYFVGDFDGREFHAETPVKWLERGADSYTGVTWDAPYTNGNYRYFISWMNNWNYARKLPWDTFNGNTSIVREMRLKTTTEGLKLVQKPVWNLLDSFPTILDIKEEDIYTGQENIFKDFHGLSYSIEAQIDVGDLTEGKFGFSVRDGDGQHADLTYDKSINEFVFNRENSRIKIDVEEFKRPQRVIVKPKDGKIKLDILVDRGAVEVFINDGEYVLSNLVLNDLSSDGLRLWADGHVHLEYLKLRTSNKFTIL</sequence>
<name>A0A089HSJ2_PAEDU</name>
<evidence type="ECO:0000256" key="2">
    <source>
        <dbReference type="ARBA" id="ARBA00022801"/>
    </source>
</evidence>
<dbReference type="Proteomes" id="UP000029409">
    <property type="component" value="Chromosome"/>
</dbReference>
<keyword evidence="2 4" id="KW-0378">Hydrolase</keyword>
<evidence type="ECO:0000313" key="7">
    <source>
        <dbReference type="EMBL" id="AIQ14966.1"/>
    </source>
</evidence>
<evidence type="ECO:0000259" key="5">
    <source>
        <dbReference type="Pfam" id="PF00251"/>
    </source>
</evidence>
<dbReference type="CDD" id="cd18622">
    <property type="entry name" value="GH32_Inu-like"/>
    <property type="match status" value="1"/>
</dbReference>
<keyword evidence="3 4" id="KW-0326">Glycosidase</keyword>
<accession>A0A089HSJ2</accession>
<dbReference type="InterPro" id="IPR013189">
    <property type="entry name" value="Glyco_hydro_32_C"/>
</dbReference>
<evidence type="ECO:0000313" key="8">
    <source>
        <dbReference type="Proteomes" id="UP000029409"/>
    </source>
</evidence>
<dbReference type="PANTHER" id="PTHR42800:SF1">
    <property type="entry name" value="EXOINULINASE INUD (AFU_ORTHOLOGUE AFUA_5G00480)"/>
    <property type="match status" value="1"/>
</dbReference>
<evidence type="ECO:0000256" key="1">
    <source>
        <dbReference type="ARBA" id="ARBA00009902"/>
    </source>
</evidence>
<keyword evidence="8" id="KW-1185">Reference proteome</keyword>
<dbReference type="SMART" id="SM00640">
    <property type="entry name" value="Glyco_32"/>
    <property type="match status" value="1"/>
</dbReference>
<dbReference type="Gene3D" id="2.60.120.560">
    <property type="entry name" value="Exo-inulinase, domain 1"/>
    <property type="match status" value="1"/>
</dbReference>
<organism evidence="7 8">
    <name type="scientific">Paenibacillus durus</name>
    <name type="common">Paenibacillus azotofixans</name>
    <dbReference type="NCBI Taxonomy" id="44251"/>
    <lineage>
        <taxon>Bacteria</taxon>
        <taxon>Bacillati</taxon>
        <taxon>Bacillota</taxon>
        <taxon>Bacilli</taxon>
        <taxon>Bacillales</taxon>
        <taxon>Paenibacillaceae</taxon>
        <taxon>Paenibacillus</taxon>
    </lineage>
</organism>
<dbReference type="AlphaFoldDB" id="A0A089HSJ2"/>
<dbReference type="KEGG" id="pdu:PDUR_26125"/>
<dbReference type="Pfam" id="PF00251">
    <property type="entry name" value="Glyco_hydro_32N"/>
    <property type="match status" value="1"/>
</dbReference>
<dbReference type="InterPro" id="IPR013320">
    <property type="entry name" value="ConA-like_dom_sf"/>
</dbReference>
<dbReference type="EMBL" id="CP009288">
    <property type="protein sequence ID" value="AIQ14966.1"/>
    <property type="molecule type" value="Genomic_DNA"/>
</dbReference>
<dbReference type="eggNOG" id="COG1621">
    <property type="taxonomic scope" value="Bacteria"/>
</dbReference>
<dbReference type="SUPFAM" id="SSF75005">
    <property type="entry name" value="Arabinanase/levansucrase/invertase"/>
    <property type="match status" value="1"/>
</dbReference>
<dbReference type="GO" id="GO:0004575">
    <property type="term" value="F:sucrose alpha-glucosidase activity"/>
    <property type="evidence" value="ECO:0007669"/>
    <property type="project" value="TreeGrafter"/>
</dbReference>
<dbReference type="InterPro" id="IPR023296">
    <property type="entry name" value="Glyco_hydro_beta-prop_sf"/>
</dbReference>
<feature type="domain" description="Glycosyl hydrolase family 32 N-terminal" evidence="5">
    <location>
        <begin position="47"/>
        <end position="349"/>
    </location>
</feature>
<comment type="similarity">
    <text evidence="1 4">Belongs to the glycosyl hydrolase 32 family.</text>
</comment>
<dbReference type="InterPro" id="IPR013148">
    <property type="entry name" value="Glyco_hydro_32_N"/>
</dbReference>
<evidence type="ECO:0000256" key="4">
    <source>
        <dbReference type="RuleBase" id="RU362110"/>
    </source>
</evidence>
<gene>
    <name evidence="7" type="ORF">PDUR_26125</name>
</gene>
<dbReference type="GO" id="GO:0005737">
    <property type="term" value="C:cytoplasm"/>
    <property type="evidence" value="ECO:0007669"/>
    <property type="project" value="TreeGrafter"/>
</dbReference>
<protein>
    <submittedName>
        <fullName evidence="7">Levanase</fullName>
    </submittedName>
</protein>
<dbReference type="InterPro" id="IPR001362">
    <property type="entry name" value="Glyco_hydro_32"/>
</dbReference>
<dbReference type="Pfam" id="PF08244">
    <property type="entry name" value="Glyco_hydro_32C"/>
    <property type="match status" value="1"/>
</dbReference>
<evidence type="ECO:0000259" key="6">
    <source>
        <dbReference type="Pfam" id="PF08244"/>
    </source>
</evidence>
<evidence type="ECO:0000256" key="3">
    <source>
        <dbReference type="ARBA" id="ARBA00023295"/>
    </source>
</evidence>
<dbReference type="SUPFAM" id="SSF49899">
    <property type="entry name" value="Concanavalin A-like lectins/glucanases"/>
    <property type="match status" value="1"/>
</dbReference>
<proteinExistence type="inferred from homology"/>
<reference evidence="7 8" key="1">
    <citation type="submission" date="2014-08" db="EMBL/GenBank/DDBJ databases">
        <title>Comparative genomics of the Paenibacillus odorifer group.</title>
        <authorList>
            <person name="den Bakker H.C."/>
            <person name="Tsai Y.-C."/>
            <person name="Martin N."/>
            <person name="Korlach J."/>
            <person name="Wiedmann M."/>
        </authorList>
    </citation>
    <scope>NUCLEOTIDE SEQUENCE [LARGE SCALE GENOMIC DNA]</scope>
    <source>
        <strain evidence="7 8">DSM 1735</strain>
    </source>
</reference>
<dbReference type="PANTHER" id="PTHR42800">
    <property type="entry name" value="EXOINULINASE INUD (AFU_ORTHOLOGUE AFUA_5G00480)"/>
    <property type="match status" value="1"/>
</dbReference>